<reference evidence="5" key="1">
    <citation type="submission" date="2022-12" db="EMBL/GenBank/DDBJ databases">
        <authorList>
            <person name="Wang J."/>
        </authorList>
    </citation>
    <scope>NUCLEOTIDE SEQUENCE</scope>
    <source>
        <strain evidence="5">HY-45-18</strain>
    </source>
</reference>
<dbReference type="InterPro" id="IPR048502">
    <property type="entry name" value="NamZ_N"/>
</dbReference>
<dbReference type="InterPro" id="IPR048503">
    <property type="entry name" value="NamZ_C"/>
</dbReference>
<name>A0ABT4CZ63_9CLOT</name>
<proteinExistence type="predicted"/>
<evidence type="ECO:0000259" key="2">
    <source>
        <dbReference type="Pfam" id="PF07075"/>
    </source>
</evidence>
<dbReference type="InterPro" id="IPR032812">
    <property type="entry name" value="SbsA_Ig"/>
</dbReference>
<evidence type="ECO:0000256" key="1">
    <source>
        <dbReference type="ARBA" id="ARBA00022729"/>
    </source>
</evidence>
<dbReference type="Pfam" id="PF20732">
    <property type="entry name" value="NamZ_C"/>
    <property type="match status" value="1"/>
</dbReference>
<dbReference type="Pfam" id="PF13205">
    <property type="entry name" value="Big_5"/>
    <property type="match status" value="1"/>
</dbReference>
<sequence>MKRKIIYTFLMLFIFSLAGYNNVFGKNKIDLEKINVASNKQWKIKFNRKLDVSTINKGVTVVDSKGNNIDVQTEVQDNTLIVKCPKQGYKSGETYFIKMNNNLKSVKKSFLDKDYILKFTIEKQEKFKLGDDRLLTEYNYLIDGKRVGLVTNQTGVNSQGKSMIDELANYKKAEFNALYGPEHGINGQASAGDYVKSYIDEKLKIPVYSLYNDTRMPTEDMLQGIDVLVFDIQDIGARSYTYMSTLNYCMTAAAKYNKQIIVLDRPNPLGGEIMDGPILEDKYKTFVGVDNLPMTHGMTAGELAKFFNRKINAELVVVPMNGYKRNMIFQDTGLDWVQSSPYIPNITSVFCYNATGLGEGTGIFQRDYFKWVGGKGIDSDNFASLLNNANLPGVTFIPEGTPSAGGVRLKVTDYHTFNPAKTGIYVLAYAHSLNRFEVPKSGERIIMFDKIMGTDMIGKYLEEGYTPQHIEEKYRVELEKFKEERKKYLIYN</sequence>
<feature type="domain" description="SbsA Ig-like" evidence="3">
    <location>
        <begin position="33"/>
        <end position="120"/>
    </location>
</feature>
<dbReference type="Proteomes" id="UP001078443">
    <property type="component" value="Unassembled WGS sequence"/>
</dbReference>
<evidence type="ECO:0000259" key="4">
    <source>
        <dbReference type="Pfam" id="PF20732"/>
    </source>
</evidence>
<protein>
    <submittedName>
        <fullName evidence="5">DUF1343 domain-containing protein</fullName>
    </submittedName>
</protein>
<keyword evidence="1" id="KW-0732">Signal</keyword>
<evidence type="ECO:0000313" key="5">
    <source>
        <dbReference type="EMBL" id="MCY6483098.1"/>
    </source>
</evidence>
<accession>A0ABT4CZ63</accession>
<organism evidence="5 6">
    <name type="scientific">Clostridium aestuarii</name>
    <dbReference type="NCBI Taxonomy" id="338193"/>
    <lineage>
        <taxon>Bacteria</taxon>
        <taxon>Bacillati</taxon>
        <taxon>Bacillota</taxon>
        <taxon>Clostridia</taxon>
        <taxon>Eubacteriales</taxon>
        <taxon>Clostridiaceae</taxon>
        <taxon>Clostridium</taxon>
    </lineage>
</organism>
<feature type="domain" description="Peptidoglycan beta-N-acetylmuramidase NamZ N-terminal" evidence="2">
    <location>
        <begin position="147"/>
        <end position="346"/>
    </location>
</feature>
<comment type="caution">
    <text evidence="5">The sequence shown here is derived from an EMBL/GenBank/DDBJ whole genome shotgun (WGS) entry which is preliminary data.</text>
</comment>
<feature type="domain" description="Peptidoglycan beta-N-acetylmuramidase NamZ C-terminal" evidence="4">
    <location>
        <begin position="350"/>
        <end position="491"/>
    </location>
</feature>
<dbReference type="Pfam" id="PF07075">
    <property type="entry name" value="NamZ_N"/>
    <property type="match status" value="1"/>
</dbReference>
<gene>
    <name evidence="5" type="ORF">OW763_01855</name>
</gene>
<dbReference type="Gene3D" id="3.90.1150.140">
    <property type="match status" value="1"/>
</dbReference>
<dbReference type="PANTHER" id="PTHR42915">
    <property type="entry name" value="HYPOTHETICAL 460 KDA PROTEIN IN FEUA-SIGW INTERGENIC REGION [PRECURSOR]"/>
    <property type="match status" value="1"/>
</dbReference>
<dbReference type="InterPro" id="IPR008302">
    <property type="entry name" value="NamZ"/>
</dbReference>
<dbReference type="EMBL" id="JAPQER010000001">
    <property type="protein sequence ID" value="MCY6483098.1"/>
    <property type="molecule type" value="Genomic_DNA"/>
</dbReference>
<keyword evidence="6" id="KW-1185">Reference proteome</keyword>
<dbReference type="Gene3D" id="3.40.50.12170">
    <property type="entry name" value="Uncharacterised protein PF07075, DUF1343"/>
    <property type="match status" value="1"/>
</dbReference>
<evidence type="ECO:0000313" key="6">
    <source>
        <dbReference type="Proteomes" id="UP001078443"/>
    </source>
</evidence>
<dbReference type="RefSeq" id="WP_268039360.1">
    <property type="nucleotide sequence ID" value="NZ_JAPQER010000001.1"/>
</dbReference>
<dbReference type="PANTHER" id="PTHR42915:SF1">
    <property type="entry name" value="PEPTIDOGLYCAN BETA-N-ACETYLMURAMIDASE NAMZ"/>
    <property type="match status" value="1"/>
</dbReference>
<evidence type="ECO:0000259" key="3">
    <source>
        <dbReference type="Pfam" id="PF13205"/>
    </source>
</evidence>